<dbReference type="InterPro" id="IPR002110">
    <property type="entry name" value="Ankyrin_rpt"/>
</dbReference>
<evidence type="ECO:0000259" key="5">
    <source>
        <dbReference type="Pfam" id="PF24883"/>
    </source>
</evidence>
<feature type="repeat" description="ANK" evidence="3">
    <location>
        <begin position="1190"/>
        <end position="1222"/>
    </location>
</feature>
<feature type="repeat" description="ANK" evidence="3">
    <location>
        <begin position="926"/>
        <end position="958"/>
    </location>
</feature>
<organism evidence="6 7">
    <name type="scientific">Penicillium chermesinum</name>
    <dbReference type="NCBI Taxonomy" id="63820"/>
    <lineage>
        <taxon>Eukaryota</taxon>
        <taxon>Fungi</taxon>
        <taxon>Dikarya</taxon>
        <taxon>Ascomycota</taxon>
        <taxon>Pezizomycotina</taxon>
        <taxon>Eurotiomycetes</taxon>
        <taxon>Eurotiomycetidae</taxon>
        <taxon>Eurotiales</taxon>
        <taxon>Aspergillaceae</taxon>
        <taxon>Penicillium</taxon>
    </lineage>
</organism>
<dbReference type="OrthoDB" id="194358at2759"/>
<dbReference type="AlphaFoldDB" id="A0A9W9TJQ6"/>
<dbReference type="Proteomes" id="UP001150941">
    <property type="component" value="Unassembled WGS sequence"/>
</dbReference>
<name>A0A9W9TJQ6_9EURO</name>
<dbReference type="SUPFAM" id="SSF48403">
    <property type="entry name" value="Ankyrin repeat"/>
    <property type="match status" value="1"/>
</dbReference>
<dbReference type="SUPFAM" id="SSF52540">
    <property type="entry name" value="P-loop containing nucleoside triphosphate hydrolases"/>
    <property type="match status" value="1"/>
</dbReference>
<feature type="repeat" description="ANK" evidence="3">
    <location>
        <begin position="1223"/>
        <end position="1255"/>
    </location>
</feature>
<evidence type="ECO:0000256" key="1">
    <source>
        <dbReference type="ARBA" id="ARBA00022737"/>
    </source>
</evidence>
<evidence type="ECO:0008006" key="8">
    <source>
        <dbReference type="Google" id="ProtNLM"/>
    </source>
</evidence>
<dbReference type="RefSeq" id="XP_058327943.1">
    <property type="nucleotide sequence ID" value="XM_058477598.1"/>
</dbReference>
<keyword evidence="1" id="KW-0677">Repeat</keyword>
<dbReference type="PANTHER" id="PTHR24173:SF74">
    <property type="entry name" value="ANKYRIN REPEAT DOMAIN-CONTAINING PROTEIN 16"/>
    <property type="match status" value="1"/>
</dbReference>
<feature type="repeat" description="ANK" evidence="3">
    <location>
        <begin position="992"/>
        <end position="1024"/>
    </location>
</feature>
<dbReference type="GeneID" id="83204901"/>
<accession>A0A9W9TJQ6</accession>
<evidence type="ECO:0000313" key="6">
    <source>
        <dbReference type="EMBL" id="KAJ5223760.1"/>
    </source>
</evidence>
<dbReference type="GO" id="GO:0009116">
    <property type="term" value="P:nucleoside metabolic process"/>
    <property type="evidence" value="ECO:0007669"/>
    <property type="project" value="InterPro"/>
</dbReference>
<feature type="repeat" description="ANK" evidence="3">
    <location>
        <begin position="1025"/>
        <end position="1057"/>
    </location>
</feature>
<dbReference type="Pfam" id="PF01048">
    <property type="entry name" value="PNP_UDP_1"/>
    <property type="match status" value="1"/>
</dbReference>
<feature type="repeat" description="ANK" evidence="3">
    <location>
        <begin position="1157"/>
        <end position="1189"/>
    </location>
</feature>
<feature type="domain" description="Nephrocystin 3-like N-terminal" evidence="5">
    <location>
        <begin position="366"/>
        <end position="534"/>
    </location>
</feature>
<feature type="repeat" description="ANK" evidence="3">
    <location>
        <begin position="1058"/>
        <end position="1090"/>
    </location>
</feature>
<evidence type="ECO:0000259" key="4">
    <source>
        <dbReference type="Pfam" id="PF01048"/>
    </source>
</evidence>
<dbReference type="Gene3D" id="1.25.40.20">
    <property type="entry name" value="Ankyrin repeat-containing domain"/>
    <property type="match status" value="2"/>
</dbReference>
<feature type="repeat" description="ANK" evidence="3">
    <location>
        <begin position="959"/>
        <end position="991"/>
    </location>
</feature>
<dbReference type="InterPro" id="IPR056884">
    <property type="entry name" value="NPHP3-like_N"/>
</dbReference>
<feature type="repeat" description="ANK" evidence="3">
    <location>
        <begin position="1091"/>
        <end position="1123"/>
    </location>
</feature>
<dbReference type="PRINTS" id="PR01415">
    <property type="entry name" value="ANKYRIN"/>
</dbReference>
<evidence type="ECO:0000313" key="7">
    <source>
        <dbReference type="Proteomes" id="UP001150941"/>
    </source>
</evidence>
<dbReference type="PANTHER" id="PTHR24173">
    <property type="entry name" value="ANKYRIN REPEAT CONTAINING"/>
    <property type="match status" value="1"/>
</dbReference>
<dbReference type="PROSITE" id="PS50088">
    <property type="entry name" value="ANK_REPEAT"/>
    <property type="match status" value="10"/>
</dbReference>
<dbReference type="InterPro" id="IPR000845">
    <property type="entry name" value="Nucleoside_phosphorylase_d"/>
</dbReference>
<dbReference type="SUPFAM" id="SSF53167">
    <property type="entry name" value="Purine and uridine phosphorylases"/>
    <property type="match status" value="1"/>
</dbReference>
<dbReference type="Pfam" id="PF12796">
    <property type="entry name" value="Ank_2"/>
    <property type="match status" value="4"/>
</dbReference>
<gene>
    <name evidence="6" type="ORF">N7468_008302</name>
</gene>
<dbReference type="EMBL" id="JAPQKS010000006">
    <property type="protein sequence ID" value="KAJ5223760.1"/>
    <property type="molecule type" value="Genomic_DNA"/>
</dbReference>
<protein>
    <recommendedName>
        <fullName evidence="8">Nucleoside phosphorylase domain-containing protein</fullName>
    </recommendedName>
</protein>
<proteinExistence type="predicted"/>
<sequence>MEGDHFQEEPRPVKRQKVIHQECLPVQQNESYTIAWICALHIEMAAARAMLDEIHAVPPRATNDTNSYVLGGISGHNIVIACLPEKYYGLINAATVVANMTRTFSAISTALMVGIGGGVPSKEDIRLGDIVVGTRVMQYDLGKIMADGKFERTALPRTNGPLLGTAITSLRAKHELGPSQVPMILEQRMKDLPEYRRPNAPDRLFDATYEHRSSNCDECDPSKLVKRARRESSVSKIHYGAIASGNQVMKHGTTRDNIARELDVICFEMEAAGLMDTLPCLPIRGICDYSDSHKTKEWQRYAAATAAAYARELVQELPSMQGREEVPVVNLEQPTAHDHRQQFLNSLHFNQMNFRKLNIKKNYSKTCQWLLNHPEYKAWLDPARFAQCHGFLWLSGKPGAGKSTIMKFAYSKMKNKVATASFFFNARGEYLEKSVIGMYRSLLHQLLNKYPDLQTILDEPDNVPRGQVCPSLNVLKDVFYDAVAALGQRHFVCFIDALDECDEQQIRDMIDYFEDLAEQCMDKCIPFRVCFSSRHYPHISIQRGMRMTLEDETGHTKDLESYVENRLRIKNPMLSEELKTQLLEKAKGVFMWVILVVDILNKEWHRGGLALRKRLAEIPSDLSDLFKDILRRDTENMEHLRLCIRWILFAERPLHPNEFYHALWSGLVSQNLVDDHIPIINPQLSTHVAVFVTSSSKGLAEVTSSQPPTVQFIHESVRDFLIKDHGLHELWPEMEEDWEASSHVVLRQCCDLYLNHRSIDVYFPTSHIGSRHQARLVENKFKAERKVQLSESYPFLEYATKHIFRHANAAAESISQNDFLSDLKLPKWIRLNNLYEKFESRKYGLAATLFYILADQGHSSLIRSKMQTDPDVHVEGDQRYRYPIFAALAGGHKDAVAALLGLRSIHEEGSDMTEGLNSRKDLLNYKYSTPVTWAANEGRLGILKRLLQDGLKVDQKDKEELTALHYASENGHETIVRYLVEKGADINLPGIYGVSPLHSASRIGHEAVVRYLVEKGADINSSSIDGMSPLHYASQGGYETVVRYLVKQGADINPSSIDGMSPLHYALQGGYETVVRYLVKQGADINPSSIDGMSPLYYTSQGGYETVVRYLVEKGADINPSSIDGMSPLHYASQGGYETVVRYLVKQGADINPSSIDGMSPLYYTSQGGYETVVRYLVEKGADINPSSIDGMSPLHYASQGGYETVVRYLVKQGADINLSSIDGMSPLDIASRYGHEAIVRYLVEEGAEINLFDKYGVSPLYYAS</sequence>
<dbReference type="InterPro" id="IPR035994">
    <property type="entry name" value="Nucleoside_phosphorylase_sf"/>
</dbReference>
<evidence type="ECO:0000256" key="3">
    <source>
        <dbReference type="PROSITE-ProRule" id="PRU00023"/>
    </source>
</evidence>
<dbReference type="SMART" id="SM00248">
    <property type="entry name" value="ANK"/>
    <property type="match status" value="11"/>
</dbReference>
<dbReference type="Pfam" id="PF00023">
    <property type="entry name" value="Ank"/>
    <property type="match status" value="1"/>
</dbReference>
<keyword evidence="7" id="KW-1185">Reference proteome</keyword>
<dbReference type="Pfam" id="PF24883">
    <property type="entry name" value="NPHP3_N"/>
    <property type="match status" value="1"/>
</dbReference>
<evidence type="ECO:0000256" key="2">
    <source>
        <dbReference type="ARBA" id="ARBA00023043"/>
    </source>
</evidence>
<dbReference type="InterPro" id="IPR036770">
    <property type="entry name" value="Ankyrin_rpt-contain_sf"/>
</dbReference>
<dbReference type="PROSITE" id="PS50297">
    <property type="entry name" value="ANK_REP_REGION"/>
    <property type="match status" value="9"/>
</dbReference>
<reference evidence="6" key="1">
    <citation type="submission" date="2022-11" db="EMBL/GenBank/DDBJ databases">
        <authorList>
            <person name="Petersen C."/>
        </authorList>
    </citation>
    <scope>NUCLEOTIDE SEQUENCE</scope>
    <source>
        <strain evidence="6">IBT 19713</strain>
    </source>
</reference>
<dbReference type="Gene3D" id="3.40.50.1580">
    <property type="entry name" value="Nucleoside phosphorylase domain"/>
    <property type="match status" value="1"/>
</dbReference>
<feature type="repeat" description="ANK" evidence="3">
    <location>
        <begin position="1124"/>
        <end position="1156"/>
    </location>
</feature>
<reference evidence="6" key="2">
    <citation type="journal article" date="2023" name="IMA Fungus">
        <title>Comparative genomic study of the Penicillium genus elucidates a diverse pangenome and 15 lateral gene transfer events.</title>
        <authorList>
            <person name="Petersen C."/>
            <person name="Sorensen T."/>
            <person name="Nielsen M.R."/>
            <person name="Sondergaard T.E."/>
            <person name="Sorensen J.L."/>
            <person name="Fitzpatrick D.A."/>
            <person name="Frisvad J.C."/>
            <person name="Nielsen K.L."/>
        </authorList>
    </citation>
    <scope>NUCLEOTIDE SEQUENCE</scope>
    <source>
        <strain evidence="6">IBT 19713</strain>
    </source>
</reference>
<keyword evidence="2 3" id="KW-0040">ANK repeat</keyword>
<dbReference type="GO" id="GO:0003824">
    <property type="term" value="F:catalytic activity"/>
    <property type="evidence" value="ECO:0007669"/>
    <property type="project" value="InterPro"/>
</dbReference>
<comment type="caution">
    <text evidence="6">The sequence shown here is derived from an EMBL/GenBank/DDBJ whole genome shotgun (WGS) entry which is preliminary data.</text>
</comment>
<dbReference type="InterPro" id="IPR027417">
    <property type="entry name" value="P-loop_NTPase"/>
</dbReference>
<feature type="domain" description="Nucleoside phosphorylase" evidence="4">
    <location>
        <begin position="33"/>
        <end position="307"/>
    </location>
</feature>
<dbReference type="Gene3D" id="3.40.50.300">
    <property type="entry name" value="P-loop containing nucleotide triphosphate hydrolases"/>
    <property type="match status" value="1"/>
</dbReference>